<dbReference type="InterPro" id="IPR011989">
    <property type="entry name" value="ARM-like"/>
</dbReference>
<reference evidence="7" key="1">
    <citation type="submission" date="2016-11" db="UniProtKB">
        <authorList>
            <consortium name="WormBaseParasite"/>
        </authorList>
    </citation>
    <scope>IDENTIFICATION</scope>
</reference>
<dbReference type="PROSITE" id="PS50077">
    <property type="entry name" value="HEAT_REPEAT"/>
    <property type="match status" value="1"/>
</dbReference>
<dbReference type="GO" id="GO:0051010">
    <property type="term" value="F:microtubule plus-end binding"/>
    <property type="evidence" value="ECO:0007669"/>
    <property type="project" value="InterPro"/>
</dbReference>
<dbReference type="InterPro" id="IPR021133">
    <property type="entry name" value="HEAT_type_2"/>
</dbReference>
<proteinExistence type="inferred from homology"/>
<evidence type="ECO:0000313" key="7">
    <source>
        <dbReference type="WBParaSite" id="Hba_09310"/>
    </source>
</evidence>
<feature type="repeat" description="HEAT" evidence="3">
    <location>
        <begin position="155"/>
        <end position="188"/>
    </location>
</feature>
<dbReference type="SMART" id="SM01349">
    <property type="entry name" value="TOG"/>
    <property type="match status" value="2"/>
</dbReference>
<dbReference type="InterPro" id="IPR034085">
    <property type="entry name" value="TOG"/>
</dbReference>
<evidence type="ECO:0000256" key="3">
    <source>
        <dbReference type="PROSITE-ProRule" id="PRU00103"/>
    </source>
</evidence>
<dbReference type="GO" id="GO:0061863">
    <property type="term" value="F:microtubule plus end polymerase"/>
    <property type="evidence" value="ECO:0007669"/>
    <property type="project" value="InterPro"/>
</dbReference>
<feature type="compositionally biased region" description="Polar residues" evidence="4">
    <location>
        <begin position="232"/>
        <end position="245"/>
    </location>
</feature>
<dbReference type="InterPro" id="IPR016024">
    <property type="entry name" value="ARM-type_fold"/>
</dbReference>
<feature type="region of interest" description="Disordered" evidence="4">
    <location>
        <begin position="224"/>
        <end position="249"/>
    </location>
</feature>
<dbReference type="GO" id="GO:0007051">
    <property type="term" value="P:spindle organization"/>
    <property type="evidence" value="ECO:0007669"/>
    <property type="project" value="InterPro"/>
</dbReference>
<organism evidence="6 7">
    <name type="scientific">Heterorhabditis bacteriophora</name>
    <name type="common">Entomopathogenic nematode worm</name>
    <dbReference type="NCBI Taxonomy" id="37862"/>
    <lineage>
        <taxon>Eukaryota</taxon>
        <taxon>Metazoa</taxon>
        <taxon>Ecdysozoa</taxon>
        <taxon>Nematoda</taxon>
        <taxon>Chromadorea</taxon>
        <taxon>Rhabditida</taxon>
        <taxon>Rhabditina</taxon>
        <taxon>Rhabditomorpha</taxon>
        <taxon>Strongyloidea</taxon>
        <taxon>Heterorhabditidae</taxon>
        <taxon>Heterorhabditis</taxon>
    </lineage>
</organism>
<dbReference type="PANTHER" id="PTHR12609">
    <property type="entry name" value="MICROTUBULE ASSOCIATED PROTEIN XMAP215"/>
    <property type="match status" value="1"/>
</dbReference>
<keyword evidence="1" id="KW-0677">Repeat</keyword>
<dbReference type="GO" id="GO:0046785">
    <property type="term" value="P:microtubule polymerization"/>
    <property type="evidence" value="ECO:0007669"/>
    <property type="project" value="InterPro"/>
</dbReference>
<accession>A0A1I7WW02</accession>
<feature type="domain" description="TOG" evidence="5">
    <location>
        <begin position="276"/>
        <end position="481"/>
    </location>
</feature>
<dbReference type="Proteomes" id="UP000095283">
    <property type="component" value="Unplaced"/>
</dbReference>
<dbReference type="AlphaFoldDB" id="A0A1I7WW02"/>
<sequence>MSGWESLREVDVMSLWPPEQRKNIESTKWQERKESLENLLSLIKKNPKLSSSSMVIYGELMDNLKKIWSVVLDKAKDKKASVRTAVDEALDALSDTFLFYQKLLDFLQGDVDRLCKDLCEHLLKPNPQSKQCICSFLYRLFKRQQTVPLYSIKTIIPILIKLTEDGDQTVRDGACSALGSVKRLLGKSFEAYVQLIGTEKSKLDRIEYYYLLAQREWEEEISSRTVMGGAGDSNSTDANSNGQSDPRTDNVAADYDPWILMEPVDISVKINPKWEEMASFGNIGHPVYYLFRIIFQVNSKKWQERREAVEILITLFESTARVYFTPILAEVIESLIKVLDKDVNINVSSCAAKALARLAIRLRTDFASSVVKVLVICFDKLKERKTLLRNELIELADAAATTLSLTEYADAVVIGMQSKNPQSRAQTAYFIARLFSKHNTSTVPVEGVNHISSGLVKVNKAFKTLKYLLNKYPVKYREFPIFYVNIV</sequence>
<evidence type="ECO:0000256" key="2">
    <source>
        <dbReference type="ARBA" id="ARBA00025722"/>
    </source>
</evidence>
<dbReference type="WBParaSite" id="Hba_09310">
    <property type="protein sequence ID" value="Hba_09310"/>
    <property type="gene ID" value="Hba_09310"/>
</dbReference>
<feature type="domain" description="TOG" evidence="5">
    <location>
        <begin position="5"/>
        <end position="215"/>
    </location>
</feature>
<name>A0A1I7WW02_HETBA</name>
<evidence type="ECO:0000259" key="5">
    <source>
        <dbReference type="SMART" id="SM01349"/>
    </source>
</evidence>
<dbReference type="SUPFAM" id="SSF48371">
    <property type="entry name" value="ARM repeat"/>
    <property type="match status" value="1"/>
</dbReference>
<keyword evidence="6" id="KW-1185">Reference proteome</keyword>
<evidence type="ECO:0000313" key="6">
    <source>
        <dbReference type="Proteomes" id="UP000095283"/>
    </source>
</evidence>
<protein>
    <submittedName>
        <fullName evidence="7">TOG domain-containing protein</fullName>
    </submittedName>
</protein>
<evidence type="ECO:0000256" key="1">
    <source>
        <dbReference type="ARBA" id="ARBA00022737"/>
    </source>
</evidence>
<dbReference type="GO" id="GO:0030951">
    <property type="term" value="P:establishment or maintenance of microtubule cytoskeleton polarity"/>
    <property type="evidence" value="ECO:0007669"/>
    <property type="project" value="InterPro"/>
</dbReference>
<dbReference type="InterPro" id="IPR045110">
    <property type="entry name" value="XMAP215"/>
</dbReference>
<evidence type="ECO:0000256" key="4">
    <source>
        <dbReference type="SAM" id="MobiDB-lite"/>
    </source>
</evidence>
<dbReference type="Gene3D" id="1.25.10.10">
    <property type="entry name" value="Leucine-rich Repeat Variant"/>
    <property type="match status" value="2"/>
</dbReference>
<comment type="similarity">
    <text evidence="2">Belongs to the TOG/XMAP215 family.</text>
</comment>